<evidence type="ECO:0000313" key="2">
    <source>
        <dbReference type="EMBL" id="KAJ7355040.1"/>
    </source>
</evidence>
<comment type="caution">
    <text evidence="2">The sequence shown here is derived from an EMBL/GenBank/DDBJ whole genome shotgun (WGS) entry which is preliminary data.</text>
</comment>
<name>A0A9W9YKJ9_9CNID</name>
<keyword evidence="3" id="KW-1185">Reference proteome</keyword>
<evidence type="ECO:0000256" key="1">
    <source>
        <dbReference type="SAM" id="MobiDB-lite"/>
    </source>
</evidence>
<feature type="compositionally biased region" description="Low complexity" evidence="1">
    <location>
        <begin position="10"/>
        <end position="25"/>
    </location>
</feature>
<gene>
    <name evidence="2" type="ORF">OS493_028255</name>
</gene>
<dbReference type="Proteomes" id="UP001163046">
    <property type="component" value="Unassembled WGS sequence"/>
</dbReference>
<organism evidence="2 3">
    <name type="scientific">Desmophyllum pertusum</name>
    <dbReference type="NCBI Taxonomy" id="174260"/>
    <lineage>
        <taxon>Eukaryota</taxon>
        <taxon>Metazoa</taxon>
        <taxon>Cnidaria</taxon>
        <taxon>Anthozoa</taxon>
        <taxon>Hexacorallia</taxon>
        <taxon>Scleractinia</taxon>
        <taxon>Caryophylliina</taxon>
        <taxon>Caryophylliidae</taxon>
        <taxon>Desmophyllum</taxon>
    </lineage>
</organism>
<dbReference type="AlphaFoldDB" id="A0A9W9YKJ9"/>
<accession>A0A9W9YKJ9</accession>
<dbReference type="EMBL" id="MU827328">
    <property type="protein sequence ID" value="KAJ7355040.1"/>
    <property type="molecule type" value="Genomic_DNA"/>
</dbReference>
<evidence type="ECO:0000313" key="3">
    <source>
        <dbReference type="Proteomes" id="UP001163046"/>
    </source>
</evidence>
<proteinExistence type="predicted"/>
<sequence>MADDEDSPDQTTSQGGQTVTTSGLSHGPPTEQTHLLKRKFYQCIKNTPRYNVVTNARVALNWYDVPYNDQRFYWTPNTLGNVLSQADLFKVESVSFSFSGFRAAFDVQKDSQGNVIVESTPTKDPTLWTYIDSKHKMPQKDINAMKQNELLSNLCMQKNKPDCTLKLWECPNTSYKASAQAPPSTAKEDFYIWEEDVEIVNQPEFKEITLSDSFSFSQDISMPWMLAGTAILPNQHVHDKVGVFDFPRVVNGKIQETSKYWITRSYFDNATTVAQVSSINHLPWGQDLPDAMIRGYPLTTELDVEVPYTVWFWAEYTAIVRSRKANWCYGHPLYNPRKHAGFFSSYGMGQKEFFEWPVCPPDYEEIHLILDDGRVVPFCQMKTEDQDTQTDLPDCDDFRGLYQYAIEESFCTKYRKEKLDVSDPHDLLLLPIVVSDYYKENQVAGITCNAIPSKEDKDKEEEKEKEKPDFPLKPKPPNIIDFPYDWDTKPNPPRVVTVPLLPGARLYRSFMTIHEIDVAVDETWEKWKFHGFHTLPFINSDINEHPWPIRVIDDRVSVPYHFVADKEITYGQDHLFLLYDDGGGWPHIAHGKPTTIKVQMTKKERWEVSAQLCHAYLIEDSHWEISAVEVQLKTHRGAEVKSGMAVQTKVIMK</sequence>
<reference evidence="2" key="1">
    <citation type="submission" date="2023-01" db="EMBL/GenBank/DDBJ databases">
        <title>Genome assembly of the deep-sea coral Lophelia pertusa.</title>
        <authorList>
            <person name="Herrera S."/>
            <person name="Cordes E."/>
        </authorList>
    </citation>
    <scope>NUCLEOTIDE SEQUENCE</scope>
    <source>
        <strain evidence="2">USNM1676648</strain>
        <tissue evidence="2">Polyp</tissue>
    </source>
</reference>
<protein>
    <submittedName>
        <fullName evidence="2">Uncharacterized protein</fullName>
    </submittedName>
</protein>
<feature type="region of interest" description="Disordered" evidence="1">
    <location>
        <begin position="1"/>
        <end position="30"/>
    </location>
</feature>